<evidence type="ECO:0000256" key="3">
    <source>
        <dbReference type="SAM" id="SignalP"/>
    </source>
</evidence>
<keyword evidence="5" id="KW-1185">Reference proteome</keyword>
<comment type="similarity">
    <text evidence="1">Belongs to the GILT family.</text>
</comment>
<dbReference type="InterPro" id="IPR004911">
    <property type="entry name" value="Interferon-induced_GILT"/>
</dbReference>
<evidence type="ECO:0000256" key="2">
    <source>
        <dbReference type="ARBA" id="ARBA00023180"/>
    </source>
</evidence>
<organism evidence="4 5">
    <name type="scientific">Hevea brasiliensis</name>
    <name type="common">Para rubber tree</name>
    <name type="synonym">Siphonia brasiliensis</name>
    <dbReference type="NCBI Taxonomy" id="3981"/>
    <lineage>
        <taxon>Eukaryota</taxon>
        <taxon>Viridiplantae</taxon>
        <taxon>Streptophyta</taxon>
        <taxon>Embryophyta</taxon>
        <taxon>Tracheophyta</taxon>
        <taxon>Spermatophyta</taxon>
        <taxon>Magnoliopsida</taxon>
        <taxon>eudicotyledons</taxon>
        <taxon>Gunneridae</taxon>
        <taxon>Pentapetalae</taxon>
        <taxon>rosids</taxon>
        <taxon>fabids</taxon>
        <taxon>Malpighiales</taxon>
        <taxon>Euphorbiaceae</taxon>
        <taxon>Crotonoideae</taxon>
        <taxon>Micrandreae</taxon>
        <taxon>Hevea</taxon>
    </lineage>
</organism>
<keyword evidence="3" id="KW-0732">Signal</keyword>
<gene>
    <name evidence="4" type="ORF">GH714_007885</name>
</gene>
<sequence>MASLRPLFAFFLFTCLSSPSTSQNVTLSLYYETLCPYCADFIVNHLVKVFDGGLISIVDLRMIPWGNAFIQSDGAFVCQHGPNECFLNAIEACAITTYPDVERHFSFIQCIERLSLENRLNEWVNCFETAGFGKDPIDCYTSGYGNVLEQQFAAETARLNPPHRFVPWVVVNNQPLQEASTSVKVNLSVYYETLCTSCANFIVKNLMNIFNNGLIDIISLRMVPWEQIYALIYCIEFLAIEGRHRNWQTCFDSLGLPAKSVLDCYNNGTGTKLEVEHGYETAHLDPPHAFVPWVVVNYQPLGNDYKNFTTYICNAYKGIVIPSVCKLPAAKINSIKEASPVRPVCCRGEAKNLTSLRPIKRKSRKAFQKEVSEGFRG</sequence>
<dbReference type="PANTHER" id="PTHR13234:SF48">
    <property type="entry name" value="GAMMA INTERFERON RESPONSIVE LYSOSOMAL THIOL (GILT) REDUCTASE FAMILY PROTEIN"/>
    <property type="match status" value="1"/>
</dbReference>
<dbReference type="GO" id="GO:0016671">
    <property type="term" value="F:oxidoreductase activity, acting on a sulfur group of donors, disulfide as acceptor"/>
    <property type="evidence" value="ECO:0007669"/>
    <property type="project" value="InterPro"/>
</dbReference>
<reference evidence="4 5" key="1">
    <citation type="journal article" date="2020" name="Mol. Plant">
        <title>The Chromosome-Based Rubber Tree Genome Provides New Insights into Spurge Genome Evolution and Rubber Biosynthesis.</title>
        <authorList>
            <person name="Liu J."/>
            <person name="Shi C."/>
            <person name="Shi C.C."/>
            <person name="Li W."/>
            <person name="Zhang Q.J."/>
            <person name="Zhang Y."/>
            <person name="Li K."/>
            <person name="Lu H.F."/>
            <person name="Shi C."/>
            <person name="Zhu S.T."/>
            <person name="Xiao Z.Y."/>
            <person name="Nan H."/>
            <person name="Yue Y."/>
            <person name="Zhu X.G."/>
            <person name="Wu Y."/>
            <person name="Hong X.N."/>
            <person name="Fan G.Y."/>
            <person name="Tong Y."/>
            <person name="Zhang D."/>
            <person name="Mao C.L."/>
            <person name="Liu Y.L."/>
            <person name="Hao S.J."/>
            <person name="Liu W.Q."/>
            <person name="Lv M.Q."/>
            <person name="Zhang H.B."/>
            <person name="Liu Y."/>
            <person name="Hu-Tang G.R."/>
            <person name="Wang J.P."/>
            <person name="Wang J.H."/>
            <person name="Sun Y.H."/>
            <person name="Ni S.B."/>
            <person name="Chen W.B."/>
            <person name="Zhang X.C."/>
            <person name="Jiao Y.N."/>
            <person name="Eichler E.E."/>
            <person name="Li G.H."/>
            <person name="Liu X."/>
            <person name="Gao L.Z."/>
        </authorList>
    </citation>
    <scope>NUCLEOTIDE SEQUENCE [LARGE SCALE GENOMIC DNA]</scope>
    <source>
        <strain evidence="5">cv. GT1</strain>
        <tissue evidence="4">Leaf</tissue>
    </source>
</reference>
<comment type="caution">
    <text evidence="4">The sequence shown here is derived from an EMBL/GenBank/DDBJ whole genome shotgun (WGS) entry which is preliminary data.</text>
</comment>
<dbReference type="Proteomes" id="UP000467840">
    <property type="component" value="Chromosome 8"/>
</dbReference>
<feature type="chain" id="PRO_5025537568" description="Saposin A-type domain-containing protein" evidence="3">
    <location>
        <begin position="23"/>
        <end position="377"/>
    </location>
</feature>
<proteinExistence type="inferred from homology"/>
<dbReference type="EMBL" id="JAAGAX010000016">
    <property type="protein sequence ID" value="KAF2288488.1"/>
    <property type="molecule type" value="Genomic_DNA"/>
</dbReference>
<dbReference type="Pfam" id="PF03227">
    <property type="entry name" value="GILT"/>
    <property type="match status" value="2"/>
</dbReference>
<name>A0A6A6KKP5_HEVBR</name>
<protein>
    <recommendedName>
        <fullName evidence="6">Saposin A-type domain-containing protein</fullName>
    </recommendedName>
</protein>
<dbReference type="PANTHER" id="PTHR13234">
    <property type="entry name" value="GAMMA-INTERFERON INDUCIBLE LYSOSOMAL THIOL REDUCTASE GILT"/>
    <property type="match status" value="1"/>
</dbReference>
<evidence type="ECO:0000313" key="4">
    <source>
        <dbReference type="EMBL" id="KAF2288488.1"/>
    </source>
</evidence>
<evidence type="ECO:0008006" key="6">
    <source>
        <dbReference type="Google" id="ProtNLM"/>
    </source>
</evidence>
<evidence type="ECO:0000256" key="1">
    <source>
        <dbReference type="ARBA" id="ARBA00005679"/>
    </source>
</evidence>
<feature type="signal peptide" evidence="3">
    <location>
        <begin position="1"/>
        <end position="22"/>
    </location>
</feature>
<dbReference type="AlphaFoldDB" id="A0A6A6KKP5"/>
<keyword evidence="2" id="KW-0325">Glycoprotein</keyword>
<evidence type="ECO:0000313" key="5">
    <source>
        <dbReference type="Proteomes" id="UP000467840"/>
    </source>
</evidence>
<accession>A0A6A6KKP5</accession>